<evidence type="ECO:0000313" key="2">
    <source>
        <dbReference type="EMBL" id="MBX51833.1"/>
    </source>
</evidence>
<dbReference type="AlphaFoldDB" id="A0A2P2PB21"/>
<organism evidence="2">
    <name type="scientific">Rhizophora mucronata</name>
    <name type="common">Asiatic mangrove</name>
    <dbReference type="NCBI Taxonomy" id="61149"/>
    <lineage>
        <taxon>Eukaryota</taxon>
        <taxon>Viridiplantae</taxon>
        <taxon>Streptophyta</taxon>
        <taxon>Embryophyta</taxon>
        <taxon>Tracheophyta</taxon>
        <taxon>Spermatophyta</taxon>
        <taxon>Magnoliopsida</taxon>
        <taxon>eudicotyledons</taxon>
        <taxon>Gunneridae</taxon>
        <taxon>Pentapetalae</taxon>
        <taxon>rosids</taxon>
        <taxon>fabids</taxon>
        <taxon>Malpighiales</taxon>
        <taxon>Rhizophoraceae</taxon>
        <taxon>Rhizophora</taxon>
    </lineage>
</organism>
<dbReference type="EMBL" id="GGEC01071349">
    <property type="protein sequence ID" value="MBX51833.1"/>
    <property type="molecule type" value="Transcribed_RNA"/>
</dbReference>
<name>A0A2P2PB21_RHIMU</name>
<evidence type="ECO:0000256" key="1">
    <source>
        <dbReference type="SAM" id="Phobius"/>
    </source>
</evidence>
<keyword evidence="1" id="KW-0812">Transmembrane</keyword>
<reference evidence="2" key="1">
    <citation type="submission" date="2018-02" db="EMBL/GenBank/DDBJ databases">
        <title>Rhizophora mucronata_Transcriptome.</title>
        <authorList>
            <person name="Meera S.P."/>
            <person name="Sreeshan A."/>
            <person name="Augustine A."/>
        </authorList>
    </citation>
    <scope>NUCLEOTIDE SEQUENCE</scope>
    <source>
        <tissue evidence="2">Leaf</tissue>
    </source>
</reference>
<keyword evidence="1" id="KW-0472">Membrane</keyword>
<accession>A0A2P2PB21</accession>
<keyword evidence="1" id="KW-1133">Transmembrane helix</keyword>
<protein>
    <submittedName>
        <fullName evidence="2">Uncharacterized protein</fullName>
    </submittedName>
</protein>
<feature type="transmembrane region" description="Helical" evidence="1">
    <location>
        <begin position="16"/>
        <end position="43"/>
    </location>
</feature>
<proteinExistence type="predicted"/>
<sequence>MGFMSEALSSTFQSNFFSSFLACDICVFVGFMQIVVCFVLILLETEQVCNFSACH</sequence>